<evidence type="ECO:0000256" key="11">
    <source>
        <dbReference type="ARBA" id="ARBA00023229"/>
    </source>
</evidence>
<dbReference type="Proteomes" id="UP000198793">
    <property type="component" value="Unassembled WGS sequence"/>
</dbReference>
<feature type="binding site" evidence="14">
    <location>
        <position position="274"/>
    </location>
    <ligand>
        <name>a divalent metal cation</name>
        <dbReference type="ChEBI" id="CHEBI:60240"/>
    </ligand>
</feature>
<dbReference type="CDD" id="cd02516">
    <property type="entry name" value="CDP-ME_synthetase"/>
    <property type="match status" value="1"/>
</dbReference>
<dbReference type="InterPro" id="IPR001228">
    <property type="entry name" value="IspD"/>
</dbReference>
<comment type="pathway">
    <text evidence="5 14">Isoprenoid biosynthesis; isopentenyl diphosphate biosynthesis via DXP pathway; isopentenyl diphosphate from 1-deoxy-D-xylulose 5-phosphate: step 2/6.</text>
</comment>
<evidence type="ECO:0000259" key="15">
    <source>
        <dbReference type="Pfam" id="PF02542"/>
    </source>
</evidence>
<dbReference type="PANTHER" id="PTHR43181:SF1">
    <property type="entry name" value="2-C-METHYL-D-ERYTHRITOL 2,4-CYCLODIPHOSPHATE SYNTHASE, CHLOROPLASTIC"/>
    <property type="match status" value="1"/>
</dbReference>
<dbReference type="STRING" id="1166073.SAMN05192530_103418"/>
<sequence length="389" mass="41104">MEVAAILVAAGRGERAGPSADGPKQYRSVGGRAVIAHTLDAFRQSTSINRIVVVVHPDDIERLRSVSEVADCIVVTGGPTRQASVLEGLLALRQHAPDLVLIHDAVRPFIQADLIDDVVCNAAEAGAALPVLPVTDTLKSVDTLGHVTATVPRAGLFGAQTPQGFQFQEILAAHYAAAGRPDIVFTDDSSIAEWHGIAVRTILGSVDNIKLTTARDIQIADERLKGYQQLPDIRTGNGYDVHQLVDGEGVTLCGVRIPHSQTLLGHSDADVGLHALTDALLATCAGGDIGHHFPPSDPQWRGASSDRFLRHAADLVAAKGGRICNVDVTLICEAPKIAPFRELMLEVIGHVLGIDTERVSVKATTNETIGFVGRREGIAAIATASVAYA</sequence>
<comment type="caution">
    <text evidence="14">Lacks conserved residue(s) required for the propagation of feature annotation.</text>
</comment>
<dbReference type="Gene3D" id="3.90.550.10">
    <property type="entry name" value="Spore Coat Polysaccharide Biosynthesis Protein SpsA, Chain A"/>
    <property type="match status" value="1"/>
</dbReference>
<evidence type="ECO:0000313" key="17">
    <source>
        <dbReference type="Proteomes" id="UP000198793"/>
    </source>
</evidence>
<feature type="site" description="Transition state stabilizer" evidence="14">
    <location>
        <position position="266"/>
    </location>
</feature>
<dbReference type="HAMAP" id="MF_00107">
    <property type="entry name" value="IspF"/>
    <property type="match status" value="1"/>
</dbReference>
<keyword evidence="13 14" id="KW-0511">Multifunctional enzyme</keyword>
<evidence type="ECO:0000256" key="1">
    <source>
        <dbReference type="ARBA" id="ARBA00000200"/>
    </source>
</evidence>
<dbReference type="GO" id="GO:0050518">
    <property type="term" value="F:2-C-methyl-D-erythritol 4-phosphate cytidylyltransferase activity"/>
    <property type="evidence" value="ECO:0007669"/>
    <property type="project" value="UniProtKB-UniRule"/>
</dbReference>
<feature type="region of interest" description="2-C-methyl-D-erythritol 2,4-cyclodiphosphate synthase" evidence="14">
    <location>
        <begin position="234"/>
        <end position="389"/>
    </location>
</feature>
<feature type="binding site" evidence="14">
    <location>
        <begin position="288"/>
        <end position="290"/>
    </location>
    <ligand>
        <name>4-CDP-2-C-methyl-D-erythritol 2-phosphate</name>
        <dbReference type="ChEBI" id="CHEBI:57919"/>
    </ligand>
</feature>
<evidence type="ECO:0000313" key="16">
    <source>
        <dbReference type="EMBL" id="SDO11887.1"/>
    </source>
</evidence>
<comment type="similarity">
    <text evidence="7">Belongs to the IspD/TarI cytidylyltransferase family. IspD subfamily.</text>
</comment>
<evidence type="ECO:0000256" key="14">
    <source>
        <dbReference type="HAMAP-Rule" id="MF_01520"/>
    </source>
</evidence>
<keyword evidence="8 14" id="KW-0808">Transferase</keyword>
<dbReference type="Pfam" id="PF02542">
    <property type="entry name" value="YgbB"/>
    <property type="match status" value="1"/>
</dbReference>
<evidence type="ECO:0000256" key="10">
    <source>
        <dbReference type="ARBA" id="ARBA00022723"/>
    </source>
</evidence>
<feature type="site" description="Transition state stabilizer" evidence="14">
    <location>
        <position position="15"/>
    </location>
</feature>
<dbReference type="SUPFAM" id="SSF53448">
    <property type="entry name" value="Nucleotide-diphospho-sugar transferases"/>
    <property type="match status" value="1"/>
</dbReference>
<keyword evidence="9 14" id="KW-0548">Nucleotidyltransferase</keyword>
<dbReference type="RefSeq" id="WP_090672522.1">
    <property type="nucleotide sequence ID" value="NZ_FNIT01000003.1"/>
</dbReference>
<evidence type="ECO:0000256" key="2">
    <source>
        <dbReference type="ARBA" id="ARBA00001282"/>
    </source>
</evidence>
<keyword evidence="10 14" id="KW-0479">Metal-binding</keyword>
<feature type="domain" description="2-C-methyl-D-erythritol 2,4-cyclodiphosphate synthase" evidence="15">
    <location>
        <begin position="233"/>
        <end position="386"/>
    </location>
</feature>
<protein>
    <recommendedName>
        <fullName evidence="14">Bifunctional enzyme IspD/IspF</fullName>
    </recommendedName>
    <domain>
        <recommendedName>
            <fullName evidence="14">2-C-methyl-D-erythritol 4-phosphate cytidylyltransferase</fullName>
            <ecNumber evidence="14">2.7.7.60</ecNumber>
        </recommendedName>
        <alternativeName>
            <fullName evidence="14">4-diphosphocytidyl-2C-methyl-D-erythritol synthase</fullName>
        </alternativeName>
        <alternativeName>
            <fullName evidence="14">MEP cytidylyltransferase</fullName>
            <shortName evidence="14">MCT</shortName>
        </alternativeName>
    </domain>
    <domain>
        <recommendedName>
            <fullName evidence="14">2-C-methyl-D-erythritol 2,4-cyclodiphosphate synthase</fullName>
            <shortName evidence="14">MECDP-synthase</shortName>
            <shortName evidence="14">MECPP-synthase</shortName>
            <shortName evidence="14">MECPS</shortName>
            <ecNumber evidence="14">4.6.1.12</ecNumber>
        </recommendedName>
    </domain>
</protein>
<dbReference type="GO" id="GO:0008685">
    <property type="term" value="F:2-C-methyl-D-erythritol 2,4-cyclodiphosphate synthase activity"/>
    <property type="evidence" value="ECO:0007669"/>
    <property type="project" value="UniProtKB-UniRule"/>
</dbReference>
<dbReference type="Gene3D" id="3.30.1330.50">
    <property type="entry name" value="2-C-methyl-D-erythritol 2,4-cyclodiphosphate synthase"/>
    <property type="match status" value="1"/>
</dbReference>
<comment type="similarity">
    <text evidence="14">In the N-terminal section; belongs to the IspD/TarI cytidylyltransferase family. IspD subfamily.</text>
</comment>
<evidence type="ECO:0000256" key="4">
    <source>
        <dbReference type="ARBA" id="ARBA00004709"/>
    </source>
</evidence>
<accession>A0A1H0GYD4</accession>
<comment type="similarity">
    <text evidence="14">In the C-terminal section; belongs to the IspF family.</text>
</comment>
<feature type="binding site" evidence="14">
    <location>
        <position position="374"/>
    </location>
    <ligand>
        <name>4-CDP-2-C-methyl-D-erythritol 2-phosphate</name>
        <dbReference type="ChEBI" id="CHEBI:57919"/>
    </ligand>
</feature>
<dbReference type="NCBIfam" id="TIGR00151">
    <property type="entry name" value="ispF"/>
    <property type="match status" value="1"/>
</dbReference>
<dbReference type="GO" id="GO:0046872">
    <property type="term" value="F:metal ion binding"/>
    <property type="evidence" value="ECO:0007669"/>
    <property type="project" value="UniProtKB-KW"/>
</dbReference>
<comment type="pathway">
    <text evidence="4 14">Isoprenoid biosynthesis; isopentenyl diphosphate biosynthesis via DXP pathway; isopentenyl diphosphate from 1-deoxy-D-xylulose 5-phosphate: step 4/6.</text>
</comment>
<evidence type="ECO:0000256" key="5">
    <source>
        <dbReference type="ARBA" id="ARBA00004787"/>
    </source>
</evidence>
<proteinExistence type="inferred from homology"/>
<feature type="site" description="Transition state stabilizer" evidence="14">
    <location>
        <position position="24"/>
    </location>
</feature>
<evidence type="ECO:0000256" key="3">
    <source>
        <dbReference type="ARBA" id="ARBA00001968"/>
    </source>
</evidence>
<comment type="similarity">
    <text evidence="6">Belongs to the IspF family.</text>
</comment>
<feature type="binding site" evidence="14">
    <location>
        <position position="242"/>
    </location>
    <ligand>
        <name>a divalent metal cation</name>
        <dbReference type="ChEBI" id="CHEBI:60240"/>
    </ligand>
</feature>
<dbReference type="EMBL" id="FNIT01000003">
    <property type="protein sequence ID" value="SDO11887.1"/>
    <property type="molecule type" value="Genomic_DNA"/>
</dbReference>
<feature type="binding site" evidence="14">
    <location>
        <position position="240"/>
    </location>
    <ligand>
        <name>a divalent metal cation</name>
        <dbReference type="ChEBI" id="CHEBI:60240"/>
    </ligand>
</feature>
<dbReference type="GO" id="GO:0016114">
    <property type="term" value="P:terpenoid biosynthetic process"/>
    <property type="evidence" value="ECO:0007669"/>
    <property type="project" value="InterPro"/>
</dbReference>
<evidence type="ECO:0000256" key="8">
    <source>
        <dbReference type="ARBA" id="ARBA00022679"/>
    </source>
</evidence>
<gene>
    <name evidence="14" type="primary">ispDF</name>
    <name evidence="16" type="ORF">SAMN05192530_103418</name>
</gene>
<dbReference type="PROSITE" id="PS01350">
    <property type="entry name" value="ISPF"/>
    <property type="match status" value="1"/>
</dbReference>
<name>A0A1H0GYD4_9HYPH</name>
<dbReference type="HAMAP" id="MF_00108">
    <property type="entry name" value="IspD"/>
    <property type="match status" value="1"/>
</dbReference>
<feature type="binding site" evidence="14">
    <location>
        <begin position="266"/>
        <end position="267"/>
    </location>
    <ligand>
        <name>4-CDP-2-C-methyl-D-erythritol 2-phosphate</name>
        <dbReference type="ChEBI" id="CHEBI:57919"/>
    </ligand>
</feature>
<dbReference type="InterPro" id="IPR034683">
    <property type="entry name" value="IspD/TarI"/>
</dbReference>
<dbReference type="InterPro" id="IPR026596">
    <property type="entry name" value="IspD/F"/>
</dbReference>
<dbReference type="EC" id="4.6.1.12" evidence="14"/>
<evidence type="ECO:0000256" key="13">
    <source>
        <dbReference type="ARBA" id="ARBA00023268"/>
    </source>
</evidence>
<evidence type="ECO:0000256" key="7">
    <source>
        <dbReference type="ARBA" id="ARBA00009789"/>
    </source>
</evidence>
<keyword evidence="11 14" id="KW-0414">Isoprene biosynthesis</keyword>
<organism evidence="16 17">
    <name type="scientific">Aureimonas jatrophae</name>
    <dbReference type="NCBI Taxonomy" id="1166073"/>
    <lineage>
        <taxon>Bacteria</taxon>
        <taxon>Pseudomonadati</taxon>
        <taxon>Pseudomonadota</taxon>
        <taxon>Alphaproteobacteria</taxon>
        <taxon>Hyphomicrobiales</taxon>
        <taxon>Aurantimonadaceae</taxon>
        <taxon>Aureimonas</taxon>
    </lineage>
</organism>
<dbReference type="CDD" id="cd00554">
    <property type="entry name" value="MECDP_synthase"/>
    <property type="match status" value="1"/>
</dbReference>
<feature type="site" description="Positions MEP for the nucleophilic attack" evidence="14">
    <location>
        <position position="153"/>
    </location>
</feature>
<dbReference type="EC" id="2.7.7.60" evidence="14"/>
<keyword evidence="12 14" id="KW-0456">Lyase</keyword>
<feature type="region of interest" description="2-C-methyl-D-erythritol 4-phosphate cytidylyltransferase" evidence="14">
    <location>
        <begin position="1"/>
        <end position="233"/>
    </location>
</feature>
<comment type="catalytic activity">
    <reaction evidence="1 14">
        <text>4-CDP-2-C-methyl-D-erythritol 2-phosphate = 2-C-methyl-D-erythritol 2,4-cyclic diphosphate + CMP</text>
        <dbReference type="Rhea" id="RHEA:23864"/>
        <dbReference type="ChEBI" id="CHEBI:57919"/>
        <dbReference type="ChEBI" id="CHEBI:58483"/>
        <dbReference type="ChEBI" id="CHEBI:60377"/>
        <dbReference type="EC" id="4.6.1.12"/>
    </reaction>
</comment>
<comment type="function">
    <text evidence="14">Bifunctional enzyme that catalyzes the formation of 4-diphosphocytidyl-2-C-methyl-D-erythritol from CTP and 2-C-methyl-D-erythritol 4-phosphate (MEP) (IspD), and catalyzes the conversion of 4-diphosphocytidyl-2-C-methyl-D-erythritol 2-phosphate (CDP-ME2P) to 2-C-methyl-D-erythritol 2,4-cyclodiphosphate (ME-CPP) with a corresponding release of cytidine 5-monophosphate (CMP) (IspF).</text>
</comment>
<dbReference type="AlphaFoldDB" id="A0A1H0GYD4"/>
<feature type="binding site" evidence="14">
    <location>
        <begin position="240"/>
        <end position="242"/>
    </location>
    <ligand>
        <name>4-CDP-2-C-methyl-D-erythritol 2-phosphate</name>
        <dbReference type="ChEBI" id="CHEBI:57919"/>
    </ligand>
</feature>
<dbReference type="InterPro" id="IPR036571">
    <property type="entry name" value="MECDP_synthase_sf"/>
</dbReference>
<dbReference type="OrthoDB" id="9804336at2"/>
<dbReference type="GO" id="GO:0019288">
    <property type="term" value="P:isopentenyl diphosphate biosynthetic process, methylerythritol 4-phosphate pathway"/>
    <property type="evidence" value="ECO:0007669"/>
    <property type="project" value="UniProtKB-UniRule"/>
</dbReference>
<dbReference type="InterPro" id="IPR020555">
    <property type="entry name" value="MECDP_synthase_CS"/>
</dbReference>
<dbReference type="NCBIfam" id="TIGR00453">
    <property type="entry name" value="ispD"/>
    <property type="match status" value="1"/>
</dbReference>
<feature type="binding site" evidence="14">
    <location>
        <position position="371"/>
    </location>
    <ligand>
        <name>4-CDP-2-C-methyl-D-erythritol 2-phosphate</name>
        <dbReference type="ChEBI" id="CHEBI:57919"/>
    </ligand>
</feature>
<dbReference type="InterPro" id="IPR018294">
    <property type="entry name" value="ISPD_synthase_CS"/>
</dbReference>
<dbReference type="SUPFAM" id="SSF69765">
    <property type="entry name" value="IpsF-like"/>
    <property type="match status" value="1"/>
</dbReference>
<dbReference type="FunFam" id="3.90.550.10:FF:000003">
    <property type="entry name" value="2-C-methyl-D-erythritol 4-phosphate cytidylyltransferase"/>
    <property type="match status" value="1"/>
</dbReference>
<feature type="site" description="Transition state stabilizer" evidence="14">
    <location>
        <position position="365"/>
    </location>
</feature>
<keyword evidence="17" id="KW-1185">Reference proteome</keyword>
<evidence type="ECO:0000256" key="12">
    <source>
        <dbReference type="ARBA" id="ARBA00023239"/>
    </source>
</evidence>
<dbReference type="InterPro" id="IPR029044">
    <property type="entry name" value="Nucleotide-diphossugar_trans"/>
</dbReference>
<comment type="cofactor">
    <cofactor evidence="3 14">
        <name>a divalent metal cation</name>
        <dbReference type="ChEBI" id="CHEBI:60240"/>
    </cofactor>
</comment>
<dbReference type="Pfam" id="PF01128">
    <property type="entry name" value="IspD"/>
    <property type="match status" value="1"/>
</dbReference>
<dbReference type="PROSITE" id="PS01295">
    <property type="entry name" value="ISPD"/>
    <property type="match status" value="1"/>
</dbReference>
<dbReference type="UniPathway" id="UPA00056">
    <property type="reaction ID" value="UER00093"/>
</dbReference>
<feature type="binding site" evidence="14">
    <location>
        <begin position="364"/>
        <end position="367"/>
    </location>
    <ligand>
        <name>4-CDP-2-C-methyl-D-erythritol 2-phosphate</name>
        <dbReference type="ChEBI" id="CHEBI:57919"/>
    </ligand>
</feature>
<dbReference type="NCBIfam" id="NF006899">
    <property type="entry name" value="PRK09382.1"/>
    <property type="match status" value="1"/>
</dbReference>
<evidence type="ECO:0000256" key="9">
    <source>
        <dbReference type="ARBA" id="ARBA00022695"/>
    </source>
</evidence>
<dbReference type="PANTHER" id="PTHR43181">
    <property type="entry name" value="2-C-METHYL-D-ERYTHRITOL 2,4-CYCLODIPHOSPHATE SYNTHASE, CHLOROPLASTIC"/>
    <property type="match status" value="1"/>
</dbReference>
<comment type="catalytic activity">
    <reaction evidence="2 14">
        <text>2-C-methyl-D-erythritol 4-phosphate + CTP + H(+) = 4-CDP-2-C-methyl-D-erythritol + diphosphate</text>
        <dbReference type="Rhea" id="RHEA:13429"/>
        <dbReference type="ChEBI" id="CHEBI:15378"/>
        <dbReference type="ChEBI" id="CHEBI:33019"/>
        <dbReference type="ChEBI" id="CHEBI:37563"/>
        <dbReference type="ChEBI" id="CHEBI:57823"/>
        <dbReference type="ChEBI" id="CHEBI:58262"/>
        <dbReference type="EC" id="2.7.7.60"/>
    </reaction>
</comment>
<dbReference type="HAMAP" id="MF_01520">
    <property type="entry name" value="IspDF"/>
    <property type="match status" value="1"/>
</dbReference>
<evidence type="ECO:0000256" key="6">
    <source>
        <dbReference type="ARBA" id="ARBA00008480"/>
    </source>
</evidence>
<reference evidence="16 17" key="1">
    <citation type="submission" date="2016-10" db="EMBL/GenBank/DDBJ databases">
        <authorList>
            <person name="de Groot N.N."/>
        </authorList>
    </citation>
    <scope>NUCLEOTIDE SEQUENCE [LARGE SCALE GENOMIC DNA]</scope>
    <source>
        <strain evidence="17">L7-484,KACC 16230,DSM 25025</strain>
    </source>
</reference>
<feature type="site" description="Positions MEP for the nucleophilic attack" evidence="14">
    <location>
        <position position="210"/>
    </location>
</feature>
<dbReference type="InterPro" id="IPR003526">
    <property type="entry name" value="MECDP_synthase"/>
</dbReference>